<dbReference type="RefSeq" id="WP_034816549.1">
    <property type="nucleotide sequence ID" value="NZ_JANIEK010000051.1"/>
</dbReference>
<accession>A0ABT2KZ08</accession>
<dbReference type="EMBL" id="JANIEK010000051">
    <property type="protein sequence ID" value="MCT4796152.1"/>
    <property type="molecule type" value="Genomic_DNA"/>
</dbReference>
<reference evidence="1 2" key="1">
    <citation type="submission" date="2022-07" db="EMBL/GenBank/DDBJ databases">
        <title>Genomic and pangenome structural analysis of the polyextremophile Exiguobacterium.</title>
        <authorList>
            <person name="Shen L."/>
        </authorList>
    </citation>
    <scope>NUCLEOTIDE SEQUENCE [LARGE SCALE GENOMIC DNA]</scope>
    <source>
        <strain evidence="1 2">12_1</strain>
    </source>
</reference>
<proteinExistence type="predicted"/>
<name>A0ABT2KZ08_9BACL</name>
<comment type="caution">
    <text evidence="1">The sequence shown here is derived from an EMBL/GenBank/DDBJ whole genome shotgun (WGS) entry which is preliminary data.</text>
</comment>
<dbReference type="InterPro" id="IPR011855">
    <property type="entry name" value="Phgtail_TP901_1"/>
</dbReference>
<protein>
    <submittedName>
        <fullName evidence="1">Phage major tail protein, TP901-1 family</fullName>
    </submittedName>
</protein>
<organism evidence="1 2">
    <name type="scientific">Exiguobacterium alkaliphilum</name>
    <dbReference type="NCBI Taxonomy" id="1428684"/>
    <lineage>
        <taxon>Bacteria</taxon>
        <taxon>Bacillati</taxon>
        <taxon>Bacillota</taxon>
        <taxon>Bacilli</taxon>
        <taxon>Bacillales</taxon>
        <taxon>Bacillales Family XII. Incertae Sedis</taxon>
        <taxon>Exiguobacterium</taxon>
    </lineage>
</organism>
<dbReference type="NCBIfam" id="TIGR02126">
    <property type="entry name" value="phgtail_TP901_1"/>
    <property type="match status" value="1"/>
</dbReference>
<gene>
    <name evidence="1" type="ORF">NQG31_11390</name>
</gene>
<dbReference type="Gene3D" id="4.10.410.40">
    <property type="match status" value="1"/>
</dbReference>
<dbReference type="NCBIfam" id="NF047353">
    <property type="entry name" value="tube_lmo2291"/>
    <property type="match status" value="1"/>
</dbReference>
<keyword evidence="2" id="KW-1185">Reference proteome</keyword>
<evidence type="ECO:0000313" key="2">
    <source>
        <dbReference type="Proteomes" id="UP001206821"/>
    </source>
</evidence>
<sequence length="149" mass="16438">MTKKVSGMKVKLYIYREGSGRVLAGQRNASLGRSAESIDATSKDTEGFWNESLPGFKSYTIDADGAYVESDAAYEEIETAFLNSENVDVYLEMPSGKRYEGNCTITDFSLDLPYDDLVTYSISLQGNGPLQIILESNQTEAITSNEVEM</sequence>
<dbReference type="Proteomes" id="UP001206821">
    <property type="component" value="Unassembled WGS sequence"/>
</dbReference>
<evidence type="ECO:0000313" key="1">
    <source>
        <dbReference type="EMBL" id="MCT4796152.1"/>
    </source>
</evidence>
<dbReference type="Pfam" id="PF06199">
    <property type="entry name" value="Phage_tail_2"/>
    <property type="match status" value="1"/>
</dbReference>